<dbReference type="Gene3D" id="1.20.1250.20">
    <property type="entry name" value="MFS general substrate transporter like domains"/>
    <property type="match status" value="1"/>
</dbReference>
<comment type="caution">
    <text evidence="8">The sequence shown here is derived from an EMBL/GenBank/DDBJ whole genome shotgun (WGS) entry which is preliminary data.</text>
</comment>
<gene>
    <name evidence="8" type="ORF">ATK30_6314</name>
</gene>
<dbReference type="OrthoDB" id="9787026at2"/>
<dbReference type="InterPro" id="IPR036259">
    <property type="entry name" value="MFS_trans_sf"/>
</dbReference>
<evidence type="ECO:0000256" key="1">
    <source>
        <dbReference type="ARBA" id="ARBA00004651"/>
    </source>
</evidence>
<feature type="transmembrane region" description="Helical" evidence="6">
    <location>
        <begin position="337"/>
        <end position="355"/>
    </location>
</feature>
<protein>
    <submittedName>
        <fullName evidence="8">MFS transporter</fullName>
    </submittedName>
</protein>
<dbReference type="RefSeq" id="WP_101438517.1">
    <property type="nucleotide sequence ID" value="NZ_PJMY01000003.1"/>
</dbReference>
<sequence>MSSEEAGRTRAPSTEALGRSAATVSVGSMFHRMPLSRVHVKIGIALYAALAIESWEMLSLTYIAPGVEAGLRVTAAQLGLVISALFFGMIPGALAWGPISDRIGRRATCTWSLAGYGVVTLVGSFSPNYEMLLVTRAVAGFLFAGILTITFPYFEELLPVRHRGRLAVYLAAGWPLGMLLAVGVTALLGAHEWRGVIIASAVASLWVLVIRRWVPESPYWLVQRGRQDEALRTLRRLGAADAENLSAQSLSVPEVRAGSFAALFRGRLGRITVLQLVVNFLFSWGYWGLQTWLPTLLEQRGLSASSSLGFAAISAVFMIPGYVSASWLTGRYGRKKIFVGYVLAAAAGGFYFANASTLAELYIGSFVLSFFSLGAWGVWDTWVGEIYPSPVRGLGYSVGFCGQRVANTIAPSVVGILLAHASGFSSTVLFIDLFLVATAVFAVVIPETEGRELA</sequence>
<dbReference type="InterPro" id="IPR005828">
    <property type="entry name" value="MFS_sugar_transport-like"/>
</dbReference>
<feature type="transmembrane region" description="Helical" evidence="6">
    <location>
        <begin position="196"/>
        <end position="214"/>
    </location>
</feature>
<evidence type="ECO:0000313" key="8">
    <source>
        <dbReference type="EMBL" id="PKV95396.1"/>
    </source>
</evidence>
<feature type="transmembrane region" description="Helical" evidence="6">
    <location>
        <begin position="133"/>
        <end position="154"/>
    </location>
</feature>
<feature type="transmembrane region" description="Helical" evidence="6">
    <location>
        <begin position="75"/>
        <end position="96"/>
    </location>
</feature>
<dbReference type="PROSITE" id="PS50850">
    <property type="entry name" value="MFS"/>
    <property type="match status" value="1"/>
</dbReference>
<keyword evidence="5 6" id="KW-0472">Membrane</keyword>
<evidence type="ECO:0000256" key="4">
    <source>
        <dbReference type="ARBA" id="ARBA00022989"/>
    </source>
</evidence>
<dbReference type="PANTHER" id="PTHR23511:SF34">
    <property type="entry name" value="SYNAPTIC VESICLE GLYCOPROTEIN 2"/>
    <property type="match status" value="1"/>
</dbReference>
<feature type="transmembrane region" description="Helical" evidence="6">
    <location>
        <begin position="166"/>
        <end position="190"/>
    </location>
</feature>
<evidence type="ECO:0000259" key="7">
    <source>
        <dbReference type="PROSITE" id="PS50850"/>
    </source>
</evidence>
<dbReference type="Pfam" id="PF00083">
    <property type="entry name" value="Sugar_tr"/>
    <property type="match status" value="1"/>
</dbReference>
<feature type="transmembrane region" description="Helical" evidence="6">
    <location>
        <begin position="108"/>
        <end position="127"/>
    </location>
</feature>
<accession>A0A2N3WNE8</accession>
<evidence type="ECO:0000256" key="3">
    <source>
        <dbReference type="ARBA" id="ARBA00022692"/>
    </source>
</evidence>
<dbReference type="PANTHER" id="PTHR23511">
    <property type="entry name" value="SYNAPTIC VESICLE GLYCOPROTEIN 2"/>
    <property type="match status" value="1"/>
</dbReference>
<evidence type="ECO:0000256" key="6">
    <source>
        <dbReference type="SAM" id="Phobius"/>
    </source>
</evidence>
<dbReference type="EMBL" id="PJMY01000003">
    <property type="protein sequence ID" value="PKV95396.1"/>
    <property type="molecule type" value="Genomic_DNA"/>
</dbReference>
<proteinExistence type="predicted"/>
<dbReference type="SUPFAM" id="SSF103473">
    <property type="entry name" value="MFS general substrate transporter"/>
    <property type="match status" value="1"/>
</dbReference>
<dbReference type="GO" id="GO:0022857">
    <property type="term" value="F:transmembrane transporter activity"/>
    <property type="evidence" value="ECO:0007669"/>
    <property type="project" value="InterPro"/>
</dbReference>
<evidence type="ECO:0000256" key="2">
    <source>
        <dbReference type="ARBA" id="ARBA00022448"/>
    </source>
</evidence>
<dbReference type="AlphaFoldDB" id="A0A2N3WNE8"/>
<reference evidence="8 9" key="1">
    <citation type="submission" date="2017-12" db="EMBL/GenBank/DDBJ databases">
        <title>Sequencing the genomes of 1000 Actinobacteria strains.</title>
        <authorList>
            <person name="Klenk H.-P."/>
        </authorList>
    </citation>
    <scope>NUCLEOTIDE SEQUENCE [LARGE SCALE GENOMIC DNA]</scope>
    <source>
        <strain evidence="8 9">DSM 45165</strain>
    </source>
</reference>
<dbReference type="Proteomes" id="UP000233750">
    <property type="component" value="Unassembled WGS sequence"/>
</dbReference>
<dbReference type="InterPro" id="IPR020846">
    <property type="entry name" value="MFS_dom"/>
</dbReference>
<feature type="transmembrane region" description="Helical" evidence="6">
    <location>
        <begin position="268"/>
        <end position="287"/>
    </location>
</feature>
<evidence type="ECO:0000256" key="5">
    <source>
        <dbReference type="ARBA" id="ARBA00023136"/>
    </source>
</evidence>
<keyword evidence="4 6" id="KW-1133">Transmembrane helix</keyword>
<feature type="transmembrane region" description="Helical" evidence="6">
    <location>
        <begin position="38"/>
        <end position="55"/>
    </location>
</feature>
<feature type="domain" description="Major facilitator superfamily (MFS) profile" evidence="7">
    <location>
        <begin position="42"/>
        <end position="449"/>
    </location>
</feature>
<feature type="transmembrane region" description="Helical" evidence="6">
    <location>
        <begin position="307"/>
        <end position="325"/>
    </location>
</feature>
<feature type="transmembrane region" description="Helical" evidence="6">
    <location>
        <begin position="424"/>
        <end position="445"/>
    </location>
</feature>
<name>A0A2N3WNE8_9PSEU</name>
<comment type="subcellular location">
    <subcellularLocation>
        <location evidence="1">Cell membrane</location>
        <topology evidence="1">Multi-pass membrane protein</topology>
    </subcellularLocation>
</comment>
<keyword evidence="3 6" id="KW-0812">Transmembrane</keyword>
<evidence type="ECO:0000313" key="9">
    <source>
        <dbReference type="Proteomes" id="UP000233750"/>
    </source>
</evidence>
<organism evidence="8 9">
    <name type="scientific">Amycolatopsis echigonensis</name>
    <dbReference type="NCBI Taxonomy" id="2576905"/>
    <lineage>
        <taxon>Bacteria</taxon>
        <taxon>Bacillati</taxon>
        <taxon>Actinomycetota</taxon>
        <taxon>Actinomycetes</taxon>
        <taxon>Pseudonocardiales</taxon>
        <taxon>Pseudonocardiaceae</taxon>
        <taxon>Amycolatopsis</taxon>
    </lineage>
</organism>
<keyword evidence="2" id="KW-0813">Transport</keyword>
<dbReference type="GO" id="GO:0005886">
    <property type="term" value="C:plasma membrane"/>
    <property type="evidence" value="ECO:0007669"/>
    <property type="project" value="UniProtKB-SubCell"/>
</dbReference>
<keyword evidence="9" id="KW-1185">Reference proteome</keyword>